<accession>A0A1X3G1J8</accession>
<evidence type="ECO:0000313" key="1">
    <source>
        <dbReference type="EMBL" id="OSJ15352.1"/>
    </source>
</evidence>
<reference evidence="1 2" key="1">
    <citation type="submission" date="2017-03" db="EMBL/GenBank/DDBJ databases">
        <title>Whole genome sequences of fourteen strains of Bradyrhizobium canariense and one strain of Bradyrhizobium japonicum isolated from Lupinus (Papilionoideae: Genisteae) species in Algeria.</title>
        <authorList>
            <person name="Crovadore J."/>
            <person name="Chekireb D."/>
            <person name="Brachmann A."/>
            <person name="Chablais R."/>
            <person name="Cochard B."/>
            <person name="Lefort F."/>
        </authorList>
    </citation>
    <scope>NUCLEOTIDE SEQUENCE [LARGE SCALE GENOMIC DNA]</scope>
    <source>
        <strain evidence="1 2">UBMA195</strain>
    </source>
</reference>
<proteinExistence type="predicted"/>
<dbReference type="AlphaFoldDB" id="A0A1X3G1J8"/>
<dbReference type="EMBL" id="NAFI01000155">
    <property type="protein sequence ID" value="OSJ15352.1"/>
    <property type="molecule type" value="Genomic_DNA"/>
</dbReference>
<evidence type="ECO:0000313" key="2">
    <source>
        <dbReference type="Proteomes" id="UP000193553"/>
    </source>
</evidence>
<sequence>MNDQHQGEPAAKIILCSVIFETAFAGVLRDNIGLNGLQDAADLSGAITFHVRLGGAIRPSYFTAQRADAVRLQDIRICAGTQAFVSSRSASTINAAAADRLRASVAEFVLDA</sequence>
<protein>
    <submittedName>
        <fullName evidence="1">Uncharacterized protein</fullName>
    </submittedName>
</protein>
<comment type="caution">
    <text evidence="1">The sequence shown here is derived from an EMBL/GenBank/DDBJ whole genome shotgun (WGS) entry which is preliminary data.</text>
</comment>
<organism evidence="1 2">
    <name type="scientific">Bradyrhizobium canariense</name>
    <dbReference type="NCBI Taxonomy" id="255045"/>
    <lineage>
        <taxon>Bacteria</taxon>
        <taxon>Pseudomonadati</taxon>
        <taxon>Pseudomonadota</taxon>
        <taxon>Alphaproteobacteria</taxon>
        <taxon>Hyphomicrobiales</taxon>
        <taxon>Nitrobacteraceae</taxon>
        <taxon>Bradyrhizobium</taxon>
    </lineage>
</organism>
<name>A0A1X3G1J8_9BRAD</name>
<gene>
    <name evidence="1" type="ORF">BSZ18_07850</name>
</gene>
<dbReference type="Proteomes" id="UP000193553">
    <property type="component" value="Unassembled WGS sequence"/>
</dbReference>